<dbReference type="GeneID" id="85011152"/>
<feature type="transmembrane region" description="Helical" evidence="1">
    <location>
        <begin position="78"/>
        <end position="97"/>
    </location>
</feature>
<feature type="transmembrane region" description="Helical" evidence="1">
    <location>
        <begin position="134"/>
        <end position="153"/>
    </location>
</feature>
<dbReference type="InterPro" id="IPR052712">
    <property type="entry name" value="Acid_resist_chaperone_HdeD"/>
</dbReference>
<dbReference type="GO" id="GO:0005886">
    <property type="term" value="C:plasma membrane"/>
    <property type="evidence" value="ECO:0007669"/>
    <property type="project" value="TreeGrafter"/>
</dbReference>
<keyword evidence="1" id="KW-0812">Transmembrane</keyword>
<dbReference type="Pfam" id="PF03729">
    <property type="entry name" value="DUF308"/>
    <property type="match status" value="3"/>
</dbReference>
<keyword evidence="1" id="KW-1133">Transmembrane helix</keyword>
<sequence length="214" mass="23294">MKVLRSSLFRAICAMIVGALLIKYREQTVQWITIAIGIMFFLSGIVSLATYYTARKASGGPEVYNSDGELISGGPRPALPIVGVGSVILGAILALIPDTFINSLILIIAALLIIGAISQFINLAAARKFAHIGFFYWLMPSVILLTGIIAIIYPDVIATAPLFVIGWCMLLYGVVECMNSLKIHSCQKQMAKQRAEQAAIEVQDETKTEEQQTE</sequence>
<dbReference type="AlphaFoldDB" id="A0A3S4TVQ1"/>
<name>A0A3S4TVQ1_9BACT</name>
<dbReference type="EMBL" id="LR134384">
    <property type="protein sequence ID" value="VEH14262.1"/>
    <property type="molecule type" value="Genomic_DNA"/>
</dbReference>
<dbReference type="Proteomes" id="UP000274578">
    <property type="component" value="Chromosome 1"/>
</dbReference>
<dbReference type="PANTHER" id="PTHR34989:SF1">
    <property type="entry name" value="PROTEIN HDED"/>
    <property type="match status" value="1"/>
</dbReference>
<dbReference type="InterPro" id="IPR005325">
    <property type="entry name" value="DUF308_memb"/>
</dbReference>
<evidence type="ECO:0000313" key="3">
    <source>
        <dbReference type="Proteomes" id="UP000274578"/>
    </source>
</evidence>
<feature type="transmembrane region" description="Helical" evidence="1">
    <location>
        <begin position="103"/>
        <end position="122"/>
    </location>
</feature>
<organism evidence="2 3">
    <name type="scientific">Segatella oris</name>
    <dbReference type="NCBI Taxonomy" id="28135"/>
    <lineage>
        <taxon>Bacteria</taxon>
        <taxon>Pseudomonadati</taxon>
        <taxon>Bacteroidota</taxon>
        <taxon>Bacteroidia</taxon>
        <taxon>Bacteroidales</taxon>
        <taxon>Prevotellaceae</taxon>
        <taxon>Segatella</taxon>
    </lineage>
</organism>
<feature type="transmembrane region" description="Helical" evidence="1">
    <location>
        <begin position="31"/>
        <end position="52"/>
    </location>
</feature>
<feature type="transmembrane region" description="Helical" evidence="1">
    <location>
        <begin position="7"/>
        <end position="25"/>
    </location>
</feature>
<dbReference type="PANTHER" id="PTHR34989">
    <property type="entry name" value="PROTEIN HDED"/>
    <property type="match status" value="1"/>
</dbReference>
<dbReference type="KEGG" id="poc:NCTC13071_00230"/>
<protein>
    <submittedName>
        <fullName evidence="2">Uncharacterized conserved protein</fullName>
    </submittedName>
</protein>
<feature type="transmembrane region" description="Helical" evidence="1">
    <location>
        <begin position="159"/>
        <end position="181"/>
    </location>
</feature>
<dbReference type="RefSeq" id="WP_018919397.1">
    <property type="nucleotide sequence ID" value="NZ_CAUUIS010000134.1"/>
</dbReference>
<evidence type="ECO:0000313" key="2">
    <source>
        <dbReference type="EMBL" id="VEH14262.1"/>
    </source>
</evidence>
<evidence type="ECO:0000256" key="1">
    <source>
        <dbReference type="SAM" id="Phobius"/>
    </source>
</evidence>
<reference evidence="2 3" key="1">
    <citation type="submission" date="2018-12" db="EMBL/GenBank/DDBJ databases">
        <authorList>
            <consortium name="Pathogen Informatics"/>
        </authorList>
    </citation>
    <scope>NUCLEOTIDE SEQUENCE [LARGE SCALE GENOMIC DNA]</scope>
    <source>
        <strain evidence="2 3">NCTC13071</strain>
    </source>
</reference>
<accession>A0A3S4TVQ1</accession>
<gene>
    <name evidence="2" type="ORF">NCTC13071_00230</name>
</gene>
<keyword evidence="1" id="KW-0472">Membrane</keyword>
<proteinExistence type="predicted"/>